<dbReference type="InterPro" id="IPR050620">
    <property type="entry name" value="Thioredoxin_H-type-like"/>
</dbReference>
<evidence type="ECO:0000313" key="2">
    <source>
        <dbReference type="EMBL" id="MBP0726492.1"/>
    </source>
</evidence>
<dbReference type="Pfam" id="PF00085">
    <property type="entry name" value="Thioredoxin"/>
    <property type="match status" value="1"/>
</dbReference>
<proteinExistence type="predicted"/>
<feature type="domain" description="Thioredoxin" evidence="1">
    <location>
        <begin position="1"/>
        <end position="107"/>
    </location>
</feature>
<dbReference type="PROSITE" id="PS51352">
    <property type="entry name" value="THIOREDOXIN_2"/>
    <property type="match status" value="1"/>
</dbReference>
<dbReference type="SUPFAM" id="SSF52833">
    <property type="entry name" value="Thioredoxin-like"/>
    <property type="match status" value="1"/>
</dbReference>
<gene>
    <name evidence="2" type="ORF">J5Y03_15130</name>
</gene>
<dbReference type="Gene3D" id="3.40.30.10">
    <property type="entry name" value="Glutaredoxin"/>
    <property type="match status" value="1"/>
</dbReference>
<comment type="caution">
    <text evidence="2">The sequence shown here is derived from an EMBL/GenBank/DDBJ whole genome shotgun (WGS) entry which is preliminary data.</text>
</comment>
<protein>
    <submittedName>
        <fullName evidence="2">Thioredoxin family protein</fullName>
    </submittedName>
</protein>
<name>A0A940NLL9_9BACI</name>
<dbReference type="CDD" id="cd02947">
    <property type="entry name" value="TRX_family"/>
    <property type="match status" value="1"/>
</dbReference>
<dbReference type="PANTHER" id="PTHR10438:SF468">
    <property type="entry name" value="THIOREDOXIN-1-RELATED"/>
    <property type="match status" value="1"/>
</dbReference>
<organism evidence="2 3">
    <name type="scientific">Gottfriedia endophytica</name>
    <dbReference type="NCBI Taxonomy" id="2820819"/>
    <lineage>
        <taxon>Bacteria</taxon>
        <taxon>Bacillati</taxon>
        <taxon>Bacillota</taxon>
        <taxon>Bacilli</taxon>
        <taxon>Bacillales</taxon>
        <taxon>Bacillaceae</taxon>
        <taxon>Gottfriedia</taxon>
    </lineage>
</organism>
<dbReference type="PANTHER" id="PTHR10438">
    <property type="entry name" value="THIOREDOXIN"/>
    <property type="match status" value="1"/>
</dbReference>
<dbReference type="InterPro" id="IPR013766">
    <property type="entry name" value="Thioredoxin_domain"/>
</dbReference>
<dbReference type="InterPro" id="IPR036249">
    <property type="entry name" value="Thioredoxin-like_sf"/>
</dbReference>
<evidence type="ECO:0000259" key="1">
    <source>
        <dbReference type="PROSITE" id="PS51352"/>
    </source>
</evidence>
<evidence type="ECO:0000313" key="3">
    <source>
        <dbReference type="Proteomes" id="UP000682134"/>
    </source>
</evidence>
<accession>A0A940NLL9</accession>
<dbReference type="AlphaFoldDB" id="A0A940NLL9"/>
<keyword evidence="3" id="KW-1185">Reference proteome</keyword>
<sequence>MIVENIKDVSRYEEVIKSEKPIIVKFYATWCPDCSRLNAFIGEIFEEHPSFEWFEMDRDEFPEIAQEQQVMGIPSLLVYQNGEKIGHLHSANAKTPEQVSEFLSQYK</sequence>
<dbReference type="Proteomes" id="UP000682134">
    <property type="component" value="Unassembled WGS sequence"/>
</dbReference>
<dbReference type="EMBL" id="JAGIYQ010000011">
    <property type="protein sequence ID" value="MBP0726492.1"/>
    <property type="molecule type" value="Genomic_DNA"/>
</dbReference>
<dbReference type="RefSeq" id="WP_209406835.1">
    <property type="nucleotide sequence ID" value="NZ_JAGIYQ010000011.1"/>
</dbReference>
<reference evidence="2" key="1">
    <citation type="submission" date="2021-04" db="EMBL/GenBank/DDBJ databases">
        <title>Genome seq and assembly of Bacillus sp.</title>
        <authorList>
            <person name="Chhetri G."/>
        </authorList>
    </citation>
    <scope>NUCLEOTIDE SEQUENCE</scope>
    <source>
        <strain evidence="2">RG28</strain>
    </source>
</reference>